<dbReference type="EMBL" id="SMAB01000007">
    <property type="protein sequence ID" value="TCS82966.1"/>
    <property type="molecule type" value="Genomic_DNA"/>
</dbReference>
<keyword evidence="3" id="KW-1185">Reference proteome</keyword>
<organism evidence="2 3">
    <name type="scientific">Tepidibacillus fermentans</name>
    <dbReference type="NCBI Taxonomy" id="1281767"/>
    <lineage>
        <taxon>Bacteria</taxon>
        <taxon>Bacillati</taxon>
        <taxon>Bacillota</taxon>
        <taxon>Bacilli</taxon>
        <taxon>Bacillales</taxon>
        <taxon>Bacillaceae</taxon>
        <taxon>Tepidibacillus</taxon>
    </lineage>
</organism>
<protein>
    <submittedName>
        <fullName evidence="2">Uncharacterized protein</fullName>
    </submittedName>
</protein>
<reference evidence="2 3" key="1">
    <citation type="submission" date="2019-03" db="EMBL/GenBank/DDBJ databases">
        <title>Genomic Encyclopedia of Type Strains, Phase IV (KMG-IV): sequencing the most valuable type-strain genomes for metagenomic binning, comparative biology and taxonomic classification.</title>
        <authorList>
            <person name="Goeker M."/>
        </authorList>
    </citation>
    <scope>NUCLEOTIDE SEQUENCE [LARGE SCALE GENOMIC DNA]</scope>
    <source>
        <strain evidence="2 3">DSM 23802</strain>
    </source>
</reference>
<feature type="compositionally biased region" description="Basic and acidic residues" evidence="1">
    <location>
        <begin position="69"/>
        <end position="83"/>
    </location>
</feature>
<dbReference type="RefSeq" id="WP_132768345.1">
    <property type="nucleotide sequence ID" value="NZ_SMAB01000007.1"/>
</dbReference>
<evidence type="ECO:0000313" key="3">
    <source>
        <dbReference type="Proteomes" id="UP000295788"/>
    </source>
</evidence>
<dbReference type="AlphaFoldDB" id="A0A4R3KI87"/>
<comment type="caution">
    <text evidence="2">The sequence shown here is derived from an EMBL/GenBank/DDBJ whole genome shotgun (WGS) entry which is preliminary data.</text>
</comment>
<feature type="region of interest" description="Disordered" evidence="1">
    <location>
        <begin position="59"/>
        <end position="83"/>
    </location>
</feature>
<gene>
    <name evidence="2" type="ORF">EDD72_10749</name>
</gene>
<sequence>MSLKVIELQLALPKTQTVGQIQKQIQQTDLINQSHLKTQTKKIEAKRKRKTEELKKSLLQEHNTLRSPKNHEQTKGRFIDLEL</sequence>
<name>A0A4R3KI87_9BACI</name>
<proteinExistence type="predicted"/>
<evidence type="ECO:0000256" key="1">
    <source>
        <dbReference type="SAM" id="MobiDB-lite"/>
    </source>
</evidence>
<accession>A0A4R3KI87</accession>
<dbReference type="Proteomes" id="UP000295788">
    <property type="component" value="Unassembled WGS sequence"/>
</dbReference>
<evidence type="ECO:0000313" key="2">
    <source>
        <dbReference type="EMBL" id="TCS82966.1"/>
    </source>
</evidence>